<dbReference type="STRING" id="34103.SAMN05421778_1154"/>
<dbReference type="UniPathway" id="UPA00031">
    <property type="reaction ID" value="UER00006"/>
</dbReference>
<dbReference type="PANTHER" id="PTHR11476:SF7">
    <property type="entry name" value="HISTIDINE--TRNA LIGASE"/>
    <property type="match status" value="1"/>
</dbReference>
<dbReference type="InterPro" id="IPR045864">
    <property type="entry name" value="aa-tRNA-synth_II/BPL/LPL"/>
</dbReference>
<comment type="pathway">
    <text evidence="2 8">Amino-acid biosynthesis; L-histidine biosynthesis; L-histidine from 5-phospho-alpha-D-ribose 1-diphosphate: step 1/9.</text>
</comment>
<dbReference type="PATRIC" id="fig|1286631.3.peg.2029"/>
<dbReference type="SUPFAM" id="SSF55681">
    <property type="entry name" value="Class II aaRS and biotin synthetases"/>
    <property type="match status" value="1"/>
</dbReference>
<evidence type="ECO:0000256" key="4">
    <source>
        <dbReference type="ARBA" id="ARBA00020397"/>
    </source>
</evidence>
<evidence type="ECO:0000256" key="6">
    <source>
        <dbReference type="ARBA" id="ARBA00023102"/>
    </source>
</evidence>
<keyword evidence="5 8" id="KW-0963">Cytoplasm</keyword>
<gene>
    <name evidence="8" type="primary">hisZ</name>
    <name evidence="10" type="ORF">X805_20630</name>
</gene>
<dbReference type="NCBIfam" id="NF009086">
    <property type="entry name" value="PRK12421.1"/>
    <property type="match status" value="1"/>
</dbReference>
<evidence type="ECO:0000256" key="7">
    <source>
        <dbReference type="ARBA" id="ARBA00025246"/>
    </source>
</evidence>
<comment type="similarity">
    <text evidence="3 8">Belongs to the class-II aminoacyl-tRNA synthetase family. HisZ subfamily.</text>
</comment>
<dbReference type="Gene3D" id="3.30.930.10">
    <property type="entry name" value="Bira Bifunctional Protein, Domain 2"/>
    <property type="match status" value="1"/>
</dbReference>
<keyword evidence="11" id="KW-1185">Reference proteome</keyword>
<sequence length="387" mass="41679">MSSAWLLPEHIADVLPHEARRIEELRRILLDAARAHGCELVMPPMLEHLESLLSGTGRALDLRTFKLVDQLSGRTLGVRADTTPQVARIDAHLLNRAGLTRLCYCGPVLHTLPAAPGSTREPLQFGAEIYGHAGLEADLEVQELAIECLQRAGVPGLVMDLADARLLAGLLDGLPPKAIDAEALEAALAAKDQAAVDALTAALPADCRDALRLLPALYGGDEVLALARERLPARPLVTAALDDLQWLASHLRRAYPELRVGFDLADLAGYDYYSGSRFAVYAAGSAGALVRGGRYDDVGAIFGRSRPAVGFSLDLKTVVGHGHVDGRRAAILAPWGEDPALRAAIRRLRDSGESVVCLLPGHEHEADEFECDRELVDVLGQWVVRAR</sequence>
<keyword evidence="8" id="KW-0028">Amino-acid biosynthesis</keyword>
<dbReference type="InterPro" id="IPR041715">
    <property type="entry name" value="HisRS-like_core"/>
</dbReference>
<evidence type="ECO:0000256" key="5">
    <source>
        <dbReference type="ARBA" id="ARBA00022490"/>
    </source>
</evidence>
<evidence type="ECO:0000256" key="2">
    <source>
        <dbReference type="ARBA" id="ARBA00004667"/>
    </source>
</evidence>
<evidence type="ECO:0000313" key="10">
    <source>
        <dbReference type="EMBL" id="KDB52448.1"/>
    </source>
</evidence>
<dbReference type="Pfam" id="PF13393">
    <property type="entry name" value="tRNA-synt_His"/>
    <property type="match status" value="1"/>
</dbReference>
<feature type="domain" description="Class II Histidinyl-tRNA synthetase (HisRS)-like catalytic core" evidence="9">
    <location>
        <begin position="10"/>
        <end position="318"/>
    </location>
</feature>
<dbReference type="Proteomes" id="UP000026714">
    <property type="component" value="Unassembled WGS sequence"/>
</dbReference>
<accession>A0A059KMW2</accession>
<comment type="subcellular location">
    <subcellularLocation>
        <location evidence="1 8">Cytoplasm</location>
    </subcellularLocation>
</comment>
<comment type="subunit">
    <text evidence="8">Heteromultimer composed of HisG and HisZ subunits.</text>
</comment>
<organism evidence="10 11">
    <name type="scientific">Sphaerotilus natans subsp. natans DSM 6575</name>
    <dbReference type="NCBI Taxonomy" id="1286631"/>
    <lineage>
        <taxon>Bacteria</taxon>
        <taxon>Pseudomonadati</taxon>
        <taxon>Pseudomonadota</taxon>
        <taxon>Betaproteobacteria</taxon>
        <taxon>Burkholderiales</taxon>
        <taxon>Sphaerotilaceae</taxon>
        <taxon>Sphaerotilus</taxon>
    </lineage>
</organism>
<keyword evidence="10" id="KW-0328">Glycosyltransferase</keyword>
<proteinExistence type="inferred from homology"/>
<protein>
    <recommendedName>
        <fullName evidence="4 8">ATP phosphoribosyltransferase regulatory subunit</fullName>
    </recommendedName>
</protein>
<evidence type="ECO:0000313" key="11">
    <source>
        <dbReference type="Proteomes" id="UP000026714"/>
    </source>
</evidence>
<dbReference type="NCBIfam" id="NF008935">
    <property type="entry name" value="PRK12292.1-1"/>
    <property type="match status" value="1"/>
</dbReference>
<keyword evidence="10" id="KW-0808">Transferase</keyword>
<dbReference type="RefSeq" id="WP_037481386.1">
    <property type="nucleotide sequence ID" value="NZ_AZRA01000050.1"/>
</dbReference>
<comment type="function">
    <text evidence="7 8">Required for the first step of histidine biosynthesis. May allow the feedback regulation of ATP phosphoribosyltransferase activity by histidine.</text>
</comment>
<keyword evidence="6 8" id="KW-0368">Histidine biosynthesis</keyword>
<dbReference type="GO" id="GO:0016757">
    <property type="term" value="F:glycosyltransferase activity"/>
    <property type="evidence" value="ECO:0007669"/>
    <property type="project" value="UniProtKB-KW"/>
</dbReference>
<dbReference type="GO" id="GO:0000105">
    <property type="term" value="P:L-histidine biosynthetic process"/>
    <property type="evidence" value="ECO:0007669"/>
    <property type="project" value="UniProtKB-UniRule"/>
</dbReference>
<reference evidence="10 11" key="1">
    <citation type="journal article" date="2014" name="FEMS Microbiol. Ecol.">
        <title>Sphaerotilus natans encrusted with nanoball-shaped Fe(III) oxide minerals formed by nitrate-reducing mixotrophic Fe(II) oxidation.</title>
        <authorList>
            <person name="Park S."/>
            <person name="Kim D.H."/>
            <person name="Lee J.H."/>
            <person name="Hur H.G."/>
        </authorList>
    </citation>
    <scope>NUCLEOTIDE SEQUENCE [LARGE SCALE GENOMIC DNA]</scope>
    <source>
        <strain evidence="10 11">DSM 6575</strain>
    </source>
</reference>
<dbReference type="PANTHER" id="PTHR11476">
    <property type="entry name" value="HISTIDYL-TRNA SYNTHETASE"/>
    <property type="match status" value="1"/>
</dbReference>
<evidence type="ECO:0000256" key="8">
    <source>
        <dbReference type="HAMAP-Rule" id="MF_00125"/>
    </source>
</evidence>
<dbReference type="GO" id="GO:0005737">
    <property type="term" value="C:cytoplasm"/>
    <property type="evidence" value="ECO:0007669"/>
    <property type="project" value="UniProtKB-SubCell"/>
</dbReference>
<dbReference type="HAMAP" id="MF_00125">
    <property type="entry name" value="HisZ"/>
    <property type="match status" value="1"/>
</dbReference>
<evidence type="ECO:0000256" key="1">
    <source>
        <dbReference type="ARBA" id="ARBA00004496"/>
    </source>
</evidence>
<evidence type="ECO:0000259" key="9">
    <source>
        <dbReference type="Pfam" id="PF13393"/>
    </source>
</evidence>
<dbReference type="eggNOG" id="COG3705">
    <property type="taxonomic scope" value="Bacteria"/>
</dbReference>
<name>A0A059KMW2_9BURK</name>
<comment type="miscellaneous">
    <text evidence="8">This function is generally fulfilled by the C-terminal part of HisG, which is missing in some bacteria such as this one.</text>
</comment>
<dbReference type="InterPro" id="IPR004517">
    <property type="entry name" value="HisZ"/>
</dbReference>
<comment type="caution">
    <text evidence="10">The sequence shown here is derived from an EMBL/GenBank/DDBJ whole genome shotgun (WGS) entry which is preliminary data.</text>
</comment>
<dbReference type="EMBL" id="AZRA01000050">
    <property type="protein sequence ID" value="KDB52448.1"/>
    <property type="molecule type" value="Genomic_DNA"/>
</dbReference>
<evidence type="ECO:0000256" key="3">
    <source>
        <dbReference type="ARBA" id="ARBA00005539"/>
    </source>
</evidence>
<dbReference type="AlphaFoldDB" id="A0A059KMW2"/>